<keyword evidence="2" id="KW-1185">Reference proteome</keyword>
<dbReference type="EMBL" id="PDOE01000006">
    <property type="protein sequence ID" value="RKL66587.1"/>
    <property type="molecule type" value="Genomic_DNA"/>
</dbReference>
<protein>
    <recommendedName>
        <fullName evidence="3">SIR2-like domain-containing protein</fullName>
    </recommendedName>
</protein>
<comment type="caution">
    <text evidence="1">The sequence shown here is derived from an EMBL/GenBank/DDBJ whole genome shotgun (WGS) entry which is preliminary data.</text>
</comment>
<accession>A0A3A9K1I3</accession>
<evidence type="ECO:0000313" key="2">
    <source>
        <dbReference type="Proteomes" id="UP000281498"/>
    </source>
</evidence>
<dbReference type="Proteomes" id="UP000281498">
    <property type="component" value="Unassembled WGS sequence"/>
</dbReference>
<reference evidence="1 2" key="1">
    <citation type="submission" date="2017-10" db="EMBL/GenBank/DDBJ databases">
        <title>Bacillus sp. nov., a halophilic bacterium isolated from a Keqin Lake.</title>
        <authorList>
            <person name="Wang H."/>
        </authorList>
    </citation>
    <scope>NUCLEOTIDE SEQUENCE [LARGE SCALE GENOMIC DNA]</scope>
    <source>
        <strain evidence="1 2">KCTC 13187</strain>
    </source>
</reference>
<dbReference type="RefSeq" id="WP_110935866.1">
    <property type="nucleotide sequence ID" value="NZ_KZ614146.1"/>
</dbReference>
<dbReference type="OrthoDB" id="2841092at2"/>
<organism evidence="1 2">
    <name type="scientific">Salipaludibacillus neizhouensis</name>
    <dbReference type="NCBI Taxonomy" id="885475"/>
    <lineage>
        <taxon>Bacteria</taxon>
        <taxon>Bacillati</taxon>
        <taxon>Bacillota</taxon>
        <taxon>Bacilli</taxon>
        <taxon>Bacillales</taxon>
        <taxon>Bacillaceae</taxon>
    </lineage>
</organism>
<evidence type="ECO:0008006" key="3">
    <source>
        <dbReference type="Google" id="ProtNLM"/>
    </source>
</evidence>
<gene>
    <name evidence="1" type="ORF">CR203_14975</name>
</gene>
<proteinExistence type="predicted"/>
<dbReference type="AlphaFoldDB" id="A0A3A9K1I3"/>
<sequence>MLIGNGFTIDFGSRYGLNPSAPLSHFGKRNLSYEKYIHKLPYIQNELFQLAQYEPNEYEAIERFMNSRNYNWDKDCQLRRFLSLSYASFQIYADSKNIVNWKWTKWLQQNYKDLIFVVSFNYDLVFEKALETSNIHFFRTGSLENQTGIPIFKPHGSIDFETNTSEYSVEDRWQMTTLLQDNGKVTTVPKEDWLEPRLEADIIPPHKDNYQRILSWVKNGIDQFNTRGKDINLLIIVGHSYGEADRQEVDQYLVSLKPDTKIIIVDPKPNPDLLKKIDELNLKRLPTNAAGLPW</sequence>
<name>A0A3A9K1I3_9BACI</name>
<evidence type="ECO:0000313" key="1">
    <source>
        <dbReference type="EMBL" id="RKL66587.1"/>
    </source>
</evidence>